<dbReference type="RefSeq" id="WP_305930528.1">
    <property type="nucleotide sequence ID" value="NZ_JAVAIL010000004.1"/>
</dbReference>
<gene>
    <name evidence="1" type="ORF">Q9K01_12410</name>
</gene>
<proteinExistence type="predicted"/>
<accession>A0ABT9HAU1</accession>
<sequence>MMQHGEMAKDSMTAMMSDPEMRGELKAMMQSCNQMMARIDAMSSPKKALRPTHEKR</sequence>
<dbReference type="EMBL" id="JAVAIL010000004">
    <property type="protein sequence ID" value="MDP4540432.1"/>
    <property type="molecule type" value="Genomic_DNA"/>
</dbReference>
<organism evidence="1 2">
    <name type="scientific">Qipengyuania benthica</name>
    <dbReference type="NCBI Taxonomy" id="3067651"/>
    <lineage>
        <taxon>Bacteria</taxon>
        <taxon>Pseudomonadati</taxon>
        <taxon>Pseudomonadota</taxon>
        <taxon>Alphaproteobacteria</taxon>
        <taxon>Sphingomonadales</taxon>
        <taxon>Erythrobacteraceae</taxon>
        <taxon>Qipengyuania</taxon>
    </lineage>
</organism>
<comment type="caution">
    <text evidence="1">The sequence shown here is derived from an EMBL/GenBank/DDBJ whole genome shotgun (WGS) entry which is preliminary data.</text>
</comment>
<reference evidence="1 2" key="1">
    <citation type="submission" date="2023-08" db="EMBL/GenBank/DDBJ databases">
        <title>genomic of DY56.</title>
        <authorList>
            <person name="Wang Y."/>
        </authorList>
    </citation>
    <scope>NUCLEOTIDE SEQUENCE [LARGE SCALE GENOMIC DNA]</scope>
    <source>
        <strain evidence="1 2">DY56-A-20</strain>
    </source>
</reference>
<name>A0ABT9HAU1_9SPHN</name>
<dbReference type="Proteomes" id="UP001235664">
    <property type="component" value="Unassembled WGS sequence"/>
</dbReference>
<keyword evidence="2" id="KW-1185">Reference proteome</keyword>
<evidence type="ECO:0000313" key="1">
    <source>
        <dbReference type="EMBL" id="MDP4540432.1"/>
    </source>
</evidence>
<protein>
    <submittedName>
        <fullName evidence="1">Uncharacterized protein</fullName>
    </submittedName>
</protein>
<evidence type="ECO:0000313" key="2">
    <source>
        <dbReference type="Proteomes" id="UP001235664"/>
    </source>
</evidence>